<dbReference type="InterPro" id="IPR001675">
    <property type="entry name" value="Glyco_trans_29"/>
</dbReference>
<comment type="pathway">
    <text evidence="2">Glycolipid biosynthesis.</text>
</comment>
<evidence type="ECO:0000256" key="4">
    <source>
        <dbReference type="ARBA" id="ARBA00022676"/>
    </source>
</evidence>
<dbReference type="GO" id="GO:0097503">
    <property type="term" value="P:sialylation"/>
    <property type="evidence" value="ECO:0007669"/>
    <property type="project" value="TreeGrafter"/>
</dbReference>
<dbReference type="GO" id="GO:0047288">
    <property type="term" value="F:beta-D-galactosyl-(1-&gt;3)-N-acetyl-beta-D-galactosaminide alpha-2,3- sialyltransferase"/>
    <property type="evidence" value="ECO:0007669"/>
    <property type="project" value="UniProtKB-EC"/>
</dbReference>
<evidence type="ECO:0000256" key="14">
    <source>
        <dbReference type="ARBA" id="ARBA00042990"/>
    </source>
</evidence>
<dbReference type="eggNOG" id="KOG2692">
    <property type="taxonomic scope" value="Eukaryota"/>
</dbReference>
<accession>H0WG82</accession>
<dbReference type="EC" id="2.4.3.2" evidence="13"/>
<proteinExistence type="inferred from homology"/>
<keyword evidence="21" id="KW-1185">Reference proteome</keyword>
<dbReference type="AlphaFoldDB" id="H0WG82"/>
<evidence type="ECO:0000256" key="10">
    <source>
        <dbReference type="ARBA" id="ARBA00023136"/>
    </source>
</evidence>
<keyword evidence="7" id="KW-0735">Signal-anchor</keyword>
<keyword evidence="19" id="KW-0732">Signal</keyword>
<dbReference type="Ensembl" id="ENSOGAT00000000343.2">
    <property type="protein sequence ID" value="ENSOGAP00000000305.2"/>
    <property type="gene ID" value="ENSOGAG00000000342.2"/>
</dbReference>
<evidence type="ECO:0000256" key="16">
    <source>
        <dbReference type="ARBA" id="ARBA00043773"/>
    </source>
</evidence>
<evidence type="ECO:0000256" key="5">
    <source>
        <dbReference type="ARBA" id="ARBA00022679"/>
    </source>
</evidence>
<comment type="catalytic activity">
    <reaction evidence="17">
        <text>a ganglioside GA1 + CMP-N-acetyl-beta-neuraminate = a ganglioside GM1b + CMP + H(+)</text>
        <dbReference type="Rhea" id="RHEA:48244"/>
        <dbReference type="ChEBI" id="CHEBI:15378"/>
        <dbReference type="ChEBI" id="CHEBI:57812"/>
        <dbReference type="ChEBI" id="CHEBI:60377"/>
        <dbReference type="ChEBI" id="CHEBI:88069"/>
        <dbReference type="ChEBI" id="CHEBI:90151"/>
    </reaction>
    <physiologicalReaction direction="left-to-right" evidence="17">
        <dbReference type="Rhea" id="RHEA:48245"/>
    </physiologicalReaction>
</comment>
<dbReference type="Gene3D" id="3.90.1480.20">
    <property type="entry name" value="Glycosyl transferase family 29"/>
    <property type="match status" value="1"/>
</dbReference>
<evidence type="ECO:0000256" key="2">
    <source>
        <dbReference type="ARBA" id="ARBA00004934"/>
    </source>
</evidence>
<keyword evidence="8" id="KW-1133">Transmembrane helix</keyword>
<evidence type="ECO:0000256" key="12">
    <source>
        <dbReference type="ARBA" id="ARBA00036292"/>
    </source>
</evidence>
<name>H0WG82_OTOGA</name>
<evidence type="ECO:0000256" key="19">
    <source>
        <dbReference type="SAM" id="SignalP"/>
    </source>
</evidence>
<dbReference type="Pfam" id="PF00777">
    <property type="entry name" value="Glyco_transf_29"/>
    <property type="match status" value="1"/>
</dbReference>
<reference evidence="20" key="2">
    <citation type="submission" date="2025-08" db="UniProtKB">
        <authorList>
            <consortium name="Ensembl"/>
        </authorList>
    </citation>
    <scope>IDENTIFICATION</scope>
</reference>
<dbReference type="PANTHER" id="PTHR46032:SF5">
    <property type="entry name" value="ST3 BETA-GALACTOSIDE ALPHA-2,3-SIALYLTRANSFERASE 8"/>
    <property type="match status" value="1"/>
</dbReference>
<comment type="subcellular location">
    <subcellularLocation>
        <location evidence="1">Golgi apparatus membrane</location>
        <topology evidence="1">Single-pass type II membrane protein</topology>
    </subcellularLocation>
</comment>
<dbReference type="PANTHER" id="PTHR46032">
    <property type="entry name" value="ALPHA-2,3-SIALYLTRANSFERASE ST3GAL I ISOFORM X1"/>
    <property type="match status" value="1"/>
</dbReference>
<evidence type="ECO:0000256" key="7">
    <source>
        <dbReference type="ARBA" id="ARBA00022968"/>
    </source>
</evidence>
<dbReference type="OMA" id="CPWFKFR"/>
<evidence type="ECO:0000256" key="6">
    <source>
        <dbReference type="ARBA" id="ARBA00022692"/>
    </source>
</evidence>
<dbReference type="Proteomes" id="UP000005225">
    <property type="component" value="Unassembled WGS sequence"/>
</dbReference>
<evidence type="ECO:0000256" key="13">
    <source>
        <dbReference type="ARBA" id="ARBA00039106"/>
    </source>
</evidence>
<protein>
    <recommendedName>
        <fullName evidence="13">beta-D-galactosyl-(1-&gt;3)-N-acetyl-beta-D-galactosaminide alpha-2,3-sialyltransferase</fullName>
        <ecNumber evidence="13">2.4.3.2</ecNumber>
    </recommendedName>
    <alternativeName>
        <fullName evidence="14">Monosialoganglioside sialyltransferase</fullName>
    </alternativeName>
</protein>
<comment type="catalytic activity">
    <reaction evidence="15">
        <text>a ganglioside GA1 (d18:1(4E)) + CMP-N-acetyl-beta-neuraminate = a ganglioside GM1b (d18:1(4E)) + CMP + H(+)</text>
        <dbReference type="Rhea" id="RHEA:47560"/>
        <dbReference type="ChEBI" id="CHEBI:15378"/>
        <dbReference type="ChEBI" id="CHEBI:27938"/>
        <dbReference type="ChEBI" id="CHEBI:57812"/>
        <dbReference type="ChEBI" id="CHEBI:60377"/>
        <dbReference type="ChEBI" id="CHEBI:78568"/>
    </reaction>
    <physiologicalReaction direction="left-to-right" evidence="15">
        <dbReference type="Rhea" id="RHEA:47561"/>
    </physiologicalReaction>
</comment>
<evidence type="ECO:0000256" key="9">
    <source>
        <dbReference type="ARBA" id="ARBA00023034"/>
    </source>
</evidence>
<evidence type="ECO:0000313" key="21">
    <source>
        <dbReference type="Proteomes" id="UP000005225"/>
    </source>
</evidence>
<evidence type="ECO:0000256" key="11">
    <source>
        <dbReference type="ARBA" id="ARBA00023180"/>
    </source>
</evidence>
<dbReference type="EMBL" id="AAQR03054384">
    <property type="status" value="NOT_ANNOTATED_CDS"/>
    <property type="molecule type" value="Genomic_DNA"/>
</dbReference>
<keyword evidence="4" id="KW-0328">Glycosyltransferase</keyword>
<comment type="catalytic activity">
    <reaction evidence="16">
        <text>a ganglioside GM1 (d18:1(4E)) + CMP-N-acetyl-beta-neuraminate = a ganglioside GD1a (d18:1(4E)) + CMP + H(+)</text>
        <dbReference type="Rhea" id="RHEA:18021"/>
        <dbReference type="ChEBI" id="CHEBI:15378"/>
        <dbReference type="ChEBI" id="CHEBI:57812"/>
        <dbReference type="ChEBI" id="CHEBI:60377"/>
        <dbReference type="ChEBI" id="CHEBI:77709"/>
        <dbReference type="ChEBI" id="CHEBI:78445"/>
        <dbReference type="EC" id="2.4.3.2"/>
    </reaction>
    <physiologicalReaction direction="left-to-right" evidence="16">
        <dbReference type="Rhea" id="RHEA:18022"/>
    </physiologicalReaction>
</comment>
<keyword evidence="6" id="KW-0812">Transmembrane</keyword>
<keyword evidence="5" id="KW-0808">Transferase</keyword>
<keyword evidence="10" id="KW-0472">Membrane</keyword>
<evidence type="ECO:0000256" key="8">
    <source>
        <dbReference type="ARBA" id="ARBA00022989"/>
    </source>
</evidence>
<reference evidence="21" key="1">
    <citation type="submission" date="2011-03" db="EMBL/GenBank/DDBJ databases">
        <title>Version 3 of the genome sequence of Otolemur garnettii (Bushbaby).</title>
        <authorList>
            <consortium name="The Broad Institute Genome Sequencing Platform"/>
            <person name="Di Palma F."/>
            <person name="Johnson J."/>
            <person name="Lander E.S."/>
            <person name="Lindblad-Toh K."/>
            <person name="Jaffe D.B."/>
            <person name="Gnerre S."/>
            <person name="MacCallum I."/>
            <person name="Przybylski D."/>
            <person name="Ribeiro F.J."/>
            <person name="Burton J.N."/>
            <person name="Walker B.J."/>
            <person name="Sharpe T."/>
            <person name="Hall G."/>
        </authorList>
    </citation>
    <scope>NUCLEOTIDE SEQUENCE [LARGE SCALE GENOMIC DNA]</scope>
</reference>
<keyword evidence="9" id="KW-0333">Golgi apparatus</keyword>
<dbReference type="InParanoid" id="H0WG82"/>
<sequence length="152" mass="17131">IRYWNLGLIAICMVSLWLMTSFLDQYSSQNDLHDMAKTESRTCYCPINSFRKCTCSSEVLSCSACLHVPGTSNWFDTRFESAIEPLKRSEDPMSYDALELWLRVKSEKEVQNEQQQLIKITPNPSLGHLKSTCHTCAVVGTSRTLRGSGLGS</sequence>
<dbReference type="InterPro" id="IPR051757">
    <property type="entry name" value="Beta-gal_alpha2-3_sialyltrans"/>
</dbReference>
<comment type="catalytic activity">
    <reaction evidence="18">
        <text>ganglioside GM1 (d18:1(4E)/18:0) + CMP-N-acetyl-beta-neuraminate = ganglioside GD1a (18:1(4E)/18:0) + CMP + H(+)</text>
        <dbReference type="Rhea" id="RHEA:48248"/>
        <dbReference type="ChEBI" id="CHEBI:15378"/>
        <dbReference type="ChEBI" id="CHEBI:57812"/>
        <dbReference type="ChEBI" id="CHEBI:60377"/>
        <dbReference type="ChEBI" id="CHEBI:73110"/>
        <dbReference type="ChEBI" id="CHEBI:90153"/>
    </reaction>
    <physiologicalReaction direction="left-to-right" evidence="18">
        <dbReference type="Rhea" id="RHEA:48249"/>
    </physiologicalReaction>
</comment>
<reference evidence="20" key="3">
    <citation type="submission" date="2025-09" db="UniProtKB">
        <authorList>
            <consortium name="Ensembl"/>
        </authorList>
    </citation>
    <scope>IDENTIFICATION</scope>
</reference>
<comment type="similarity">
    <text evidence="3">Belongs to the glycosyltransferase 29 family.</text>
</comment>
<dbReference type="GO" id="GO:0003836">
    <property type="term" value="F:beta-galactoside (CMP) alpha-2,3-sialyltransferase activity"/>
    <property type="evidence" value="ECO:0007669"/>
    <property type="project" value="UniProtKB-EC"/>
</dbReference>
<evidence type="ECO:0000256" key="18">
    <source>
        <dbReference type="ARBA" id="ARBA00047509"/>
    </source>
</evidence>
<evidence type="ECO:0000256" key="15">
    <source>
        <dbReference type="ARBA" id="ARBA00043673"/>
    </source>
</evidence>
<comment type="catalytic activity">
    <reaction evidence="12">
        <text>a beta-D-galactosyl-(1-&gt;3)-N-acetyl-alpha-D-galactosaminyl derivative + CMP-N-acetyl-beta-neuraminate = an N-acetyl-alpha-neuraminyl-(2-&gt;3)-beta-D-galactosyl-(1-&gt;3)-N-acetyl-alpha-D-galactosaminyl derivative + CMP + H(+)</text>
        <dbReference type="Rhea" id="RHEA:21616"/>
        <dbReference type="ChEBI" id="CHEBI:15378"/>
        <dbReference type="ChEBI" id="CHEBI:57812"/>
        <dbReference type="ChEBI" id="CHEBI:60377"/>
        <dbReference type="ChEBI" id="CHEBI:133470"/>
        <dbReference type="ChEBI" id="CHEBI:139596"/>
        <dbReference type="EC" id="2.4.3.4"/>
    </reaction>
    <physiologicalReaction direction="left-to-right" evidence="12">
        <dbReference type="Rhea" id="RHEA:21617"/>
    </physiologicalReaction>
</comment>
<organism evidence="20 21">
    <name type="scientific">Otolemur garnettii</name>
    <name type="common">Small-eared galago</name>
    <name type="synonym">Garnett's greater bushbaby</name>
    <dbReference type="NCBI Taxonomy" id="30611"/>
    <lineage>
        <taxon>Eukaryota</taxon>
        <taxon>Metazoa</taxon>
        <taxon>Chordata</taxon>
        <taxon>Craniata</taxon>
        <taxon>Vertebrata</taxon>
        <taxon>Euteleostomi</taxon>
        <taxon>Mammalia</taxon>
        <taxon>Eutheria</taxon>
        <taxon>Euarchontoglires</taxon>
        <taxon>Primates</taxon>
        <taxon>Strepsirrhini</taxon>
        <taxon>Lorisiformes</taxon>
        <taxon>Galagidae</taxon>
        <taxon>Otolemur</taxon>
    </lineage>
</organism>
<evidence type="ECO:0000256" key="3">
    <source>
        <dbReference type="ARBA" id="ARBA00006003"/>
    </source>
</evidence>
<evidence type="ECO:0000256" key="17">
    <source>
        <dbReference type="ARBA" id="ARBA00043816"/>
    </source>
</evidence>
<feature type="signal peptide" evidence="19">
    <location>
        <begin position="1"/>
        <end position="23"/>
    </location>
</feature>
<dbReference type="InterPro" id="IPR038578">
    <property type="entry name" value="GT29-like_sf"/>
</dbReference>
<dbReference type="HOGENOM" id="CLU_072229_1_0_1"/>
<evidence type="ECO:0000256" key="1">
    <source>
        <dbReference type="ARBA" id="ARBA00004323"/>
    </source>
</evidence>
<dbReference type="GO" id="GO:0000139">
    <property type="term" value="C:Golgi membrane"/>
    <property type="evidence" value="ECO:0007669"/>
    <property type="project" value="UniProtKB-SubCell"/>
</dbReference>
<feature type="chain" id="PRO_5003544106" description="beta-D-galactosyl-(1-&gt;3)-N-acetyl-beta-D-galactosaminide alpha-2,3-sialyltransferase" evidence="19">
    <location>
        <begin position="24"/>
        <end position="152"/>
    </location>
</feature>
<dbReference type="GeneTree" id="ENSGT00940000166164"/>
<keyword evidence="11" id="KW-0325">Glycoprotein</keyword>
<evidence type="ECO:0000313" key="20">
    <source>
        <dbReference type="Ensembl" id="ENSOGAP00000000305.2"/>
    </source>
</evidence>